<keyword evidence="12" id="KW-1185">Reference proteome</keyword>
<protein>
    <recommendedName>
        <fullName evidence="4 10">Dolichyl-diphosphooligosaccharide--protein glycosyltransferase subunit DAD1</fullName>
        <shortName evidence="10">Oligosaccharyl transferase subunit DAD1</shortName>
    </recommendedName>
</protein>
<accession>A0A212CV82</accession>
<organism evidence="11 12">
    <name type="scientific">Cervus elaphus hippelaphus</name>
    <name type="common">European red deer</name>
    <dbReference type="NCBI Taxonomy" id="46360"/>
    <lineage>
        <taxon>Eukaryota</taxon>
        <taxon>Metazoa</taxon>
        <taxon>Chordata</taxon>
        <taxon>Craniata</taxon>
        <taxon>Vertebrata</taxon>
        <taxon>Euteleostomi</taxon>
        <taxon>Mammalia</taxon>
        <taxon>Eutheria</taxon>
        <taxon>Laurasiatheria</taxon>
        <taxon>Artiodactyla</taxon>
        <taxon>Ruminantia</taxon>
        <taxon>Pecora</taxon>
        <taxon>Cervidae</taxon>
        <taxon>Cervinae</taxon>
        <taxon>Cervus</taxon>
    </lineage>
</organism>
<comment type="pathway">
    <text evidence="2 10">Protein modification; protein glycosylation.</text>
</comment>
<evidence type="ECO:0000256" key="1">
    <source>
        <dbReference type="ARBA" id="ARBA00004477"/>
    </source>
</evidence>
<comment type="caution">
    <text evidence="11">The sequence shown here is derived from an EMBL/GenBank/DDBJ whole genome shotgun (WGS) entry which is preliminary data.</text>
</comment>
<dbReference type="PIRSF" id="PIRSF005588">
    <property type="entry name" value="DAD"/>
    <property type="match status" value="1"/>
</dbReference>
<proteinExistence type="inferred from homology"/>
<comment type="subunit">
    <text evidence="9">Component of the oligosaccharyltransferase (OST) complex. OST exists in two different complex forms which contain common core subunits RPN1, RPN2, OST48, OST4, DAD1 and TMEM258, either STT3A or STT3B as catalytic subunits, and form-specific accessory subunits. STT3A complex assembly occurs through the formation of 3 subcomplexes. Subcomplex 1 contains RPN1 and TMEM258, subcomplex 2 contains the STT3A-specific subunits STT3A, DC2/OSTC, and KCP2 as well as the core subunit OST4, and subcomplex 3 contains RPN2, DAD1, and OST48. The STT3A complex can form stable complexes with the Sec61 complex or with both the Sec61 and TRAP complexes.</text>
</comment>
<keyword evidence="7 10" id="KW-1133">Transmembrane helix</keyword>
<keyword evidence="6 10" id="KW-0256">Endoplasmic reticulum</keyword>
<dbReference type="GO" id="GO:0006487">
    <property type="term" value="P:protein N-linked glycosylation"/>
    <property type="evidence" value="ECO:0007669"/>
    <property type="project" value="TreeGrafter"/>
</dbReference>
<dbReference type="OrthoDB" id="445566at2759"/>
<evidence type="ECO:0000256" key="10">
    <source>
        <dbReference type="RuleBase" id="RU361136"/>
    </source>
</evidence>
<dbReference type="InterPro" id="IPR003038">
    <property type="entry name" value="DAD/Ost2"/>
</dbReference>
<evidence type="ECO:0000256" key="5">
    <source>
        <dbReference type="ARBA" id="ARBA00022692"/>
    </source>
</evidence>
<keyword evidence="8 10" id="KW-0472">Membrane</keyword>
<evidence type="ECO:0000256" key="9">
    <source>
        <dbReference type="ARBA" id="ARBA00046950"/>
    </source>
</evidence>
<dbReference type="GO" id="GO:0008250">
    <property type="term" value="C:oligosaccharyltransferase complex"/>
    <property type="evidence" value="ECO:0007669"/>
    <property type="project" value="InterPro"/>
</dbReference>
<feature type="transmembrane region" description="Helical" evidence="10">
    <location>
        <begin position="55"/>
        <end position="73"/>
    </location>
</feature>
<name>A0A212CV82_CEREH</name>
<gene>
    <name evidence="11" type="ORF">Celaphus_00006465</name>
</gene>
<dbReference type="PANTHER" id="PTHR10705">
    <property type="entry name" value="DOLICHYL-DIPHOSPHOOLIGOSACCHARIDE--PROTEIN GLYCOSYLTRANSFERASE SUBUNIT DAD1"/>
    <property type="match status" value="1"/>
</dbReference>
<evidence type="ECO:0000256" key="7">
    <source>
        <dbReference type="ARBA" id="ARBA00022989"/>
    </source>
</evidence>
<comment type="subcellular location">
    <subcellularLocation>
        <location evidence="1 10">Endoplasmic reticulum membrane</location>
        <topology evidence="1 10">Multi-pass membrane protein</topology>
    </subcellularLocation>
</comment>
<evidence type="ECO:0000256" key="2">
    <source>
        <dbReference type="ARBA" id="ARBA00004922"/>
    </source>
</evidence>
<feature type="transmembrane region" description="Helical" evidence="10">
    <location>
        <begin position="30"/>
        <end position="49"/>
    </location>
</feature>
<reference evidence="11 12" key="1">
    <citation type="journal article" date="2018" name="Mol. Genet. Genomics">
        <title>The red deer Cervus elaphus genome CerEla1.0: sequencing, annotating, genes, and chromosomes.</title>
        <authorList>
            <person name="Bana N.A."/>
            <person name="Nyiri A."/>
            <person name="Nagy J."/>
            <person name="Frank K."/>
            <person name="Nagy T."/>
            <person name="Steger V."/>
            <person name="Schiller M."/>
            <person name="Lakatos P."/>
            <person name="Sugar L."/>
            <person name="Horn P."/>
            <person name="Barta E."/>
            <person name="Orosz L."/>
        </authorList>
    </citation>
    <scope>NUCLEOTIDE SEQUENCE [LARGE SCALE GENOMIC DNA]</scope>
    <source>
        <strain evidence="11">Hungarian</strain>
    </source>
</reference>
<evidence type="ECO:0000256" key="6">
    <source>
        <dbReference type="ARBA" id="ARBA00022824"/>
    </source>
</evidence>
<dbReference type="EMBL" id="MKHE01000012">
    <property type="protein sequence ID" value="OWK09885.1"/>
    <property type="molecule type" value="Genomic_DNA"/>
</dbReference>
<comment type="similarity">
    <text evidence="3 10">Belongs to the DAD/OST2 family.</text>
</comment>
<comment type="function">
    <text evidence="10">Subunit of the oligosaccharyl transferase (OST) complex that catalyzes the initial transfer of a defined glycan (Glc(3)Man(9)GlcNAc(2) in eukaryotes) from the lipid carrier dolichol-pyrophosphate to an asparagine residue within an Asn-X-Ser/Thr consensus motif in nascent polypeptide chains, the first step in protein N-glycosylation. N-glycosylation occurs cotranslationally and the complex associates with the Sec61 complex at the channel-forming translocon complex that mediates protein translocation across the endoplasmic reticulum (ER). All subunits are required for a maximal enzyme activity.</text>
</comment>
<dbReference type="Proteomes" id="UP000242450">
    <property type="component" value="Chromosome 12"/>
</dbReference>
<dbReference type="AlphaFoldDB" id="A0A212CV82"/>
<evidence type="ECO:0000313" key="12">
    <source>
        <dbReference type="Proteomes" id="UP000242450"/>
    </source>
</evidence>
<evidence type="ECO:0000256" key="3">
    <source>
        <dbReference type="ARBA" id="ARBA00009386"/>
    </source>
</evidence>
<evidence type="ECO:0000313" key="11">
    <source>
        <dbReference type="EMBL" id="OWK09885.1"/>
    </source>
</evidence>
<dbReference type="Pfam" id="PF02109">
    <property type="entry name" value="DAD"/>
    <property type="match status" value="1"/>
</dbReference>
<dbReference type="PANTHER" id="PTHR10705:SF0">
    <property type="entry name" value="DOLICHYL-DIPHOSPHOOLIGOSACCHARIDE--PROTEIN GLYCOSYLTRANSFERASE SUBUNIT DAD1"/>
    <property type="match status" value="1"/>
</dbReference>
<feature type="transmembrane region" description="Helical" evidence="10">
    <location>
        <begin position="94"/>
        <end position="113"/>
    </location>
</feature>
<keyword evidence="5 10" id="KW-0812">Transmembrane</keyword>
<evidence type="ECO:0000256" key="8">
    <source>
        <dbReference type="ARBA" id="ARBA00023136"/>
    </source>
</evidence>
<sequence>MSASVLSVISRFLEEYLSSTPQRLKLLDAYLLYILLTGALQFGYCLLVGTFPFNSFLSGFISCVGSFILAVCLRIQINPQNKADFQGISPERAFADFLFASTILHLVVMNFGFQSSLDKRH</sequence>
<evidence type="ECO:0000256" key="4">
    <source>
        <dbReference type="ARBA" id="ARBA00018947"/>
    </source>
</evidence>
<dbReference type="UniPathway" id="UPA00378"/>